<dbReference type="InterPro" id="IPR006664">
    <property type="entry name" value="OMP_bac"/>
</dbReference>
<feature type="domain" description="OmpA-like" evidence="5">
    <location>
        <begin position="317"/>
        <end position="433"/>
    </location>
</feature>
<name>A0AAP5E8F6_9GAMM</name>
<dbReference type="PRINTS" id="PR01021">
    <property type="entry name" value="OMPADOMAIN"/>
</dbReference>
<accession>A0AAP5E8F6</accession>
<evidence type="ECO:0000256" key="3">
    <source>
        <dbReference type="ARBA" id="ARBA00023237"/>
    </source>
</evidence>
<protein>
    <submittedName>
        <fullName evidence="6">OOP family OmpA-OmpF porin</fullName>
    </submittedName>
</protein>
<proteinExistence type="predicted"/>
<dbReference type="InterPro" id="IPR027405">
    <property type="entry name" value="YidB-like"/>
</dbReference>
<dbReference type="InterPro" id="IPR050330">
    <property type="entry name" value="Bact_OuterMem_StrucFunc"/>
</dbReference>
<dbReference type="PROSITE" id="PS51123">
    <property type="entry name" value="OMPA_2"/>
    <property type="match status" value="1"/>
</dbReference>
<keyword evidence="2 4" id="KW-0472">Membrane</keyword>
<evidence type="ECO:0000313" key="7">
    <source>
        <dbReference type="Proteomes" id="UP001226084"/>
    </source>
</evidence>
<comment type="caution">
    <text evidence="6">The sequence shown here is derived from an EMBL/GenBank/DDBJ whole genome shotgun (WGS) entry which is preliminary data.</text>
</comment>
<sequence>MPQGLEPGIGLMSLLDRFIEDTALHMGLGHRARNLVDVLVDYIRGLPGGIHGLRRRFDAAGLGSRFPGDERPSRLLASQLECVIGREELAVLARRAAFPTGMFAVVASDLLPGLLDVLEQEARSAQTPHPVKQVAPRSPTLRLVRGTAARGLLWVMVAGVLLCLTGWIHQKTRVSTGAAPTYADQQHPPRLSLVNSGGVIDVRGRLPGEADRRRVWSALVAQYGQGGVTGDILRDPQAQAPRWLDRLVTLAPVLRHPGLSLSFTGDALHVDMTRLPEGDRIAVSNTLRRAFGHLQVSGLWDAGRIALAQLPAQPEPHALVAALNQGKVGFEHKSPVLRADGRDMLRASAQAILAAGPGVRLEVGGHTDSLGAAETNLQLSQQRADVVVAELQALGVPASALEPRGYGEEHPVADNRLESGRDRNRRIEYSVLQ</sequence>
<dbReference type="Pfam" id="PF00691">
    <property type="entry name" value="OmpA"/>
    <property type="match status" value="1"/>
</dbReference>
<dbReference type="AlphaFoldDB" id="A0AAP5E8F6"/>
<evidence type="ECO:0000259" key="5">
    <source>
        <dbReference type="PROSITE" id="PS51123"/>
    </source>
</evidence>
<dbReference type="PANTHER" id="PTHR30329">
    <property type="entry name" value="STATOR ELEMENT OF FLAGELLAR MOTOR COMPLEX"/>
    <property type="match status" value="1"/>
</dbReference>
<dbReference type="InterPro" id="IPR036737">
    <property type="entry name" value="OmpA-like_sf"/>
</dbReference>
<evidence type="ECO:0000256" key="2">
    <source>
        <dbReference type="ARBA" id="ARBA00023136"/>
    </source>
</evidence>
<reference evidence="6" key="1">
    <citation type="submission" date="2023-07" db="EMBL/GenBank/DDBJ databases">
        <title>Functional and genomic diversity of the sorghum phyllosphere microbiome.</title>
        <authorList>
            <person name="Shade A."/>
        </authorList>
    </citation>
    <scope>NUCLEOTIDE SEQUENCE</scope>
    <source>
        <strain evidence="6">SORGH_AS_0457</strain>
    </source>
</reference>
<dbReference type="SUPFAM" id="SSF103088">
    <property type="entry name" value="OmpA-like"/>
    <property type="match status" value="1"/>
</dbReference>
<dbReference type="CDD" id="cd07185">
    <property type="entry name" value="OmpA_C-like"/>
    <property type="match status" value="1"/>
</dbReference>
<evidence type="ECO:0000256" key="1">
    <source>
        <dbReference type="ARBA" id="ARBA00004442"/>
    </source>
</evidence>
<evidence type="ECO:0000313" key="6">
    <source>
        <dbReference type="EMBL" id="MDQ1107689.1"/>
    </source>
</evidence>
<dbReference type="EMBL" id="JAUTAS010000001">
    <property type="protein sequence ID" value="MDQ1107689.1"/>
    <property type="molecule type" value="Genomic_DNA"/>
</dbReference>
<dbReference type="InterPro" id="IPR006665">
    <property type="entry name" value="OmpA-like"/>
</dbReference>
<dbReference type="Gene3D" id="3.30.1330.60">
    <property type="entry name" value="OmpA-like domain"/>
    <property type="match status" value="1"/>
</dbReference>
<dbReference type="PRINTS" id="PR01023">
    <property type="entry name" value="NAFLGMOTY"/>
</dbReference>
<gene>
    <name evidence="6" type="ORF">QE424_000848</name>
</gene>
<dbReference type="Proteomes" id="UP001226084">
    <property type="component" value="Unassembled WGS sequence"/>
</dbReference>
<comment type="subcellular location">
    <subcellularLocation>
        <location evidence="1">Cell outer membrane</location>
    </subcellularLocation>
</comment>
<keyword evidence="3" id="KW-0998">Cell outer membrane</keyword>
<dbReference type="Gene3D" id="1.10.10.690">
    <property type="entry name" value="YidB-like"/>
    <property type="match status" value="1"/>
</dbReference>
<dbReference type="GO" id="GO:0009279">
    <property type="term" value="C:cell outer membrane"/>
    <property type="evidence" value="ECO:0007669"/>
    <property type="project" value="UniProtKB-SubCell"/>
</dbReference>
<organism evidence="6 7">
    <name type="scientific">Stenotrophomonas rhizophila</name>
    <dbReference type="NCBI Taxonomy" id="216778"/>
    <lineage>
        <taxon>Bacteria</taxon>
        <taxon>Pseudomonadati</taxon>
        <taxon>Pseudomonadota</taxon>
        <taxon>Gammaproteobacteria</taxon>
        <taxon>Lysobacterales</taxon>
        <taxon>Lysobacteraceae</taxon>
        <taxon>Stenotrophomonas</taxon>
    </lineage>
</organism>
<evidence type="ECO:0000256" key="4">
    <source>
        <dbReference type="PROSITE-ProRule" id="PRU00473"/>
    </source>
</evidence>
<dbReference type="PANTHER" id="PTHR30329:SF21">
    <property type="entry name" value="LIPOPROTEIN YIAD-RELATED"/>
    <property type="match status" value="1"/>
</dbReference>